<protein>
    <recommendedName>
        <fullName evidence="4">META domain-containing protein</fullName>
    </recommendedName>
</protein>
<organism evidence="2 3">
    <name type="scientific">Myroides pelagicus</name>
    <dbReference type="NCBI Taxonomy" id="270914"/>
    <lineage>
        <taxon>Bacteria</taxon>
        <taxon>Pseudomonadati</taxon>
        <taxon>Bacteroidota</taxon>
        <taxon>Flavobacteriia</taxon>
        <taxon>Flavobacteriales</taxon>
        <taxon>Flavobacteriaceae</taxon>
        <taxon>Myroides</taxon>
    </lineage>
</organism>
<dbReference type="EMBL" id="WMJY01000034">
    <property type="protein sequence ID" value="MTH30650.1"/>
    <property type="molecule type" value="Genomic_DNA"/>
</dbReference>
<dbReference type="AlphaFoldDB" id="A0A7K1GPI3"/>
<feature type="signal peptide" evidence="1">
    <location>
        <begin position="1"/>
        <end position="20"/>
    </location>
</feature>
<sequence length="269" mass="31251">MKSQLLLLSFLSLTFSLAKAQTNGKGEKIDRQAITNTNWKLYSLNDINLPSNHQYSINLNLIDLEISGNNKCHSFIIPVKMLKLVDNKLTLKTTKIKQENDEILSCLDNEIEVIHLLSQTKLTVTIIKDTLNLVTKKNKVIKLTKETNNPLQKYITRYHWKLIQYKSDSDTVFPILVDFNFKTNTLYAYSLDYTLLFHVNFTINYLKGNIQFNEVYFTNKGYPSDNFSQTIGDSLHLQNYSFDVAEQTFNIYYNNKIIMMFGITDKPNQ</sequence>
<evidence type="ECO:0000313" key="2">
    <source>
        <dbReference type="EMBL" id="MTH30650.1"/>
    </source>
</evidence>
<dbReference type="Proteomes" id="UP000488936">
    <property type="component" value="Unassembled WGS sequence"/>
</dbReference>
<accession>A0A7K1GPI3</accession>
<feature type="chain" id="PRO_5029487721" description="META domain-containing protein" evidence="1">
    <location>
        <begin position="21"/>
        <end position="269"/>
    </location>
</feature>
<gene>
    <name evidence="2" type="ORF">GJV77_12180</name>
</gene>
<evidence type="ECO:0000313" key="3">
    <source>
        <dbReference type="Proteomes" id="UP000488936"/>
    </source>
</evidence>
<keyword evidence="3" id="KW-1185">Reference proteome</keyword>
<reference evidence="2 3" key="1">
    <citation type="journal article" date="2006" name="Int. J. Syst. Evol. Microbiol.">
        <title>Myroides pelagicus sp. nov., isolated from seawater in Thailand.</title>
        <authorList>
            <person name="Yoon J."/>
            <person name="Maneerat S."/>
            <person name="Kawai F."/>
            <person name="Yokota A."/>
        </authorList>
    </citation>
    <scope>NUCLEOTIDE SEQUENCE [LARGE SCALE GENOMIC DNA]</scope>
    <source>
        <strain evidence="2 3">SM1T</strain>
    </source>
</reference>
<keyword evidence="1" id="KW-0732">Signal</keyword>
<dbReference type="RefSeq" id="WP_155036632.1">
    <property type="nucleotide sequence ID" value="NZ_JAYMMG010000011.1"/>
</dbReference>
<name>A0A7K1GPI3_9FLAO</name>
<evidence type="ECO:0008006" key="4">
    <source>
        <dbReference type="Google" id="ProtNLM"/>
    </source>
</evidence>
<dbReference type="OrthoDB" id="880459at2"/>
<proteinExistence type="predicted"/>
<evidence type="ECO:0000256" key="1">
    <source>
        <dbReference type="SAM" id="SignalP"/>
    </source>
</evidence>
<comment type="caution">
    <text evidence="2">The sequence shown here is derived from an EMBL/GenBank/DDBJ whole genome shotgun (WGS) entry which is preliminary data.</text>
</comment>